<proteinExistence type="predicted"/>
<comment type="caution">
    <text evidence="1">The sequence shown here is derived from an EMBL/GenBank/DDBJ whole genome shotgun (WGS) entry which is preliminary data.</text>
</comment>
<gene>
    <name evidence="1" type="ORF">IB75_07980</name>
</gene>
<name>A0A0E2Z2X5_9GAMM</name>
<reference evidence="1 2" key="1">
    <citation type="submission" date="2014-07" db="EMBL/GenBank/DDBJ databases">
        <title>Comparative analysis of Nitrosococcus oceani genome inventories of strains from Pacific and Atlantic gyres.</title>
        <authorList>
            <person name="Lim C.K."/>
            <person name="Wang L."/>
            <person name="Sayavedra-Soto L.A."/>
            <person name="Klotz M.G."/>
        </authorList>
    </citation>
    <scope>NUCLEOTIDE SEQUENCE [LARGE SCALE GENOMIC DNA]</scope>
    <source>
        <strain evidence="1 2">C-27</strain>
    </source>
</reference>
<evidence type="ECO:0008006" key="3">
    <source>
        <dbReference type="Google" id="ProtNLM"/>
    </source>
</evidence>
<accession>A0A0E2Z2X5</accession>
<protein>
    <recommendedName>
        <fullName evidence="3">CopG family transcriptional regulator</fullName>
    </recommendedName>
</protein>
<dbReference type="Proteomes" id="UP000028839">
    <property type="component" value="Unassembled WGS sequence"/>
</dbReference>
<dbReference type="EMBL" id="JPGN01000048">
    <property type="protein sequence ID" value="KFI19571.1"/>
    <property type="molecule type" value="Genomic_DNA"/>
</dbReference>
<organism evidence="1 2">
    <name type="scientific">Nitrosococcus oceani C-27</name>
    <dbReference type="NCBI Taxonomy" id="314279"/>
    <lineage>
        <taxon>Bacteria</taxon>
        <taxon>Pseudomonadati</taxon>
        <taxon>Pseudomonadota</taxon>
        <taxon>Gammaproteobacteria</taxon>
        <taxon>Chromatiales</taxon>
        <taxon>Chromatiaceae</taxon>
        <taxon>Nitrosococcus</taxon>
    </lineage>
</organism>
<evidence type="ECO:0000313" key="1">
    <source>
        <dbReference type="EMBL" id="KFI19571.1"/>
    </source>
</evidence>
<dbReference type="HOGENOM" id="CLU_193591_0_0_6"/>
<dbReference type="AlphaFoldDB" id="A0A0E2Z2X5"/>
<dbReference type="OrthoDB" id="5472118at2"/>
<evidence type="ECO:0000313" key="2">
    <source>
        <dbReference type="Proteomes" id="UP000028839"/>
    </source>
</evidence>
<sequence>MGQIAIYLDDKTEQPLKSAAAAAKMPVSLWVAALVKDKTRTQWPDSVRELAGAWSDFPEAETLRRETTADVPREPL</sequence>